<dbReference type="SUPFAM" id="SSF51120">
    <property type="entry name" value="beta-Roll"/>
    <property type="match status" value="2"/>
</dbReference>
<dbReference type="InterPro" id="IPR011049">
    <property type="entry name" value="Serralysin-like_metalloprot_C"/>
</dbReference>
<proteinExistence type="predicted"/>
<gene>
    <name evidence="3" type="ORF">ACFOUW_30590</name>
</gene>
<feature type="region of interest" description="Disordered" evidence="1">
    <location>
        <begin position="128"/>
        <end position="161"/>
    </location>
</feature>
<dbReference type="InterPro" id="IPR018511">
    <property type="entry name" value="Hemolysin-typ_Ca-bd_CS"/>
</dbReference>
<protein>
    <submittedName>
        <fullName evidence="3">Calcium-binding protein</fullName>
    </submittedName>
</protein>
<dbReference type="InterPro" id="IPR001343">
    <property type="entry name" value="Hemolysn_Ca-bd"/>
</dbReference>
<evidence type="ECO:0000256" key="1">
    <source>
        <dbReference type="SAM" id="MobiDB-lite"/>
    </source>
</evidence>
<reference evidence="4" key="1">
    <citation type="journal article" date="2019" name="Int. J. Syst. Evol. Microbiol.">
        <title>The Global Catalogue of Microorganisms (GCM) 10K type strain sequencing project: providing services to taxonomists for standard genome sequencing and annotation.</title>
        <authorList>
            <consortium name="The Broad Institute Genomics Platform"/>
            <consortium name="The Broad Institute Genome Sequencing Center for Infectious Disease"/>
            <person name="Wu L."/>
            <person name="Ma J."/>
        </authorList>
    </citation>
    <scope>NUCLEOTIDE SEQUENCE [LARGE SCALE GENOMIC DNA]</scope>
    <source>
        <strain evidence="4">CGMCC 4.7241</strain>
    </source>
</reference>
<accession>A0ABV7YM67</accession>
<dbReference type="PROSITE" id="PS00330">
    <property type="entry name" value="HEMOLYSIN_CALCIUM"/>
    <property type="match status" value="1"/>
</dbReference>
<dbReference type="Proteomes" id="UP001595699">
    <property type="component" value="Unassembled WGS sequence"/>
</dbReference>
<feature type="signal peptide" evidence="2">
    <location>
        <begin position="1"/>
        <end position="29"/>
    </location>
</feature>
<evidence type="ECO:0000313" key="3">
    <source>
        <dbReference type="EMBL" id="MFC3765218.1"/>
    </source>
</evidence>
<dbReference type="PRINTS" id="PR00313">
    <property type="entry name" value="CABNDNGRPT"/>
</dbReference>
<organism evidence="3 4">
    <name type="scientific">Tenggerimyces flavus</name>
    <dbReference type="NCBI Taxonomy" id="1708749"/>
    <lineage>
        <taxon>Bacteria</taxon>
        <taxon>Bacillati</taxon>
        <taxon>Actinomycetota</taxon>
        <taxon>Actinomycetes</taxon>
        <taxon>Propionibacteriales</taxon>
        <taxon>Nocardioidaceae</taxon>
        <taxon>Tenggerimyces</taxon>
    </lineage>
</organism>
<evidence type="ECO:0000256" key="2">
    <source>
        <dbReference type="SAM" id="SignalP"/>
    </source>
</evidence>
<name>A0ABV7YM67_9ACTN</name>
<dbReference type="EMBL" id="JBHRZH010000036">
    <property type="protein sequence ID" value="MFC3765218.1"/>
    <property type="molecule type" value="Genomic_DNA"/>
</dbReference>
<dbReference type="Gene3D" id="2.150.10.10">
    <property type="entry name" value="Serralysin-like metalloprotease, C-terminal"/>
    <property type="match status" value="2"/>
</dbReference>
<feature type="chain" id="PRO_5045297860" evidence="2">
    <location>
        <begin position="30"/>
        <end position="266"/>
    </location>
</feature>
<evidence type="ECO:0000313" key="4">
    <source>
        <dbReference type="Proteomes" id="UP001595699"/>
    </source>
</evidence>
<sequence>MARPFLARLVALCSITAGIAVSLTGPAAASPPLSYVFSEDFLTVRFDSYGPAANELTVVEGNGVITLHDPLTSIVPGEGCVATDGASHTVVCEGLTSIVNLWGGNDVLDATATRGVIGDLGDGDDVAYGGRERDSLSGGRGSDLLSGGPGGDSLAGDPGADEIVGGPGFDLALYNLYKVPVTADLDAETGDDGAAGEGDTIRTDVEGLVGGFANDTLTGGSGPNWLLGANGDDLLSVRDGVGGDSVDGGLGKDVCLTDPGDVRVSC</sequence>
<comment type="caution">
    <text evidence="3">The sequence shown here is derived from an EMBL/GenBank/DDBJ whole genome shotgun (WGS) entry which is preliminary data.</text>
</comment>
<keyword evidence="4" id="KW-1185">Reference proteome</keyword>
<dbReference type="RefSeq" id="WP_205119084.1">
    <property type="nucleotide sequence ID" value="NZ_JAFBCM010000001.1"/>
</dbReference>
<dbReference type="Pfam" id="PF00353">
    <property type="entry name" value="HemolysinCabind"/>
    <property type="match status" value="2"/>
</dbReference>
<keyword evidence="2" id="KW-0732">Signal</keyword>